<evidence type="ECO:0000313" key="3">
    <source>
        <dbReference type="Proteomes" id="UP000494165"/>
    </source>
</evidence>
<comment type="caution">
    <text evidence="2">The sequence shown here is derived from an EMBL/GenBank/DDBJ whole genome shotgun (WGS) entry which is preliminary data.</text>
</comment>
<dbReference type="Proteomes" id="UP000494165">
    <property type="component" value="Unassembled WGS sequence"/>
</dbReference>
<sequence length="80" mass="9261">MATPVCQNLNYLLEYPRRYNKNGTRNVTRFAGVEWLILRPHCGERRTKAARPMGENHQEQEDENAAKVSANGVLSLRPHW</sequence>
<evidence type="ECO:0000256" key="1">
    <source>
        <dbReference type="SAM" id="MobiDB-lite"/>
    </source>
</evidence>
<keyword evidence="3" id="KW-1185">Reference proteome</keyword>
<accession>A0A8S1D0A4</accession>
<dbReference type="AlphaFoldDB" id="A0A8S1D0A4"/>
<organism evidence="2 3">
    <name type="scientific">Cloeon dipterum</name>
    <dbReference type="NCBI Taxonomy" id="197152"/>
    <lineage>
        <taxon>Eukaryota</taxon>
        <taxon>Metazoa</taxon>
        <taxon>Ecdysozoa</taxon>
        <taxon>Arthropoda</taxon>
        <taxon>Hexapoda</taxon>
        <taxon>Insecta</taxon>
        <taxon>Pterygota</taxon>
        <taxon>Palaeoptera</taxon>
        <taxon>Ephemeroptera</taxon>
        <taxon>Pisciforma</taxon>
        <taxon>Baetidae</taxon>
        <taxon>Cloeon</taxon>
    </lineage>
</organism>
<evidence type="ECO:0000313" key="2">
    <source>
        <dbReference type="EMBL" id="CAB3374893.1"/>
    </source>
</evidence>
<name>A0A8S1D0A4_9INSE</name>
<protein>
    <submittedName>
        <fullName evidence="2">Uncharacterized protein</fullName>
    </submittedName>
</protein>
<reference evidence="2 3" key="1">
    <citation type="submission" date="2020-04" db="EMBL/GenBank/DDBJ databases">
        <authorList>
            <person name="Alioto T."/>
            <person name="Alioto T."/>
            <person name="Gomez Garrido J."/>
        </authorList>
    </citation>
    <scope>NUCLEOTIDE SEQUENCE [LARGE SCALE GENOMIC DNA]</scope>
</reference>
<dbReference type="EMBL" id="CADEPI010000105">
    <property type="protein sequence ID" value="CAB3374893.1"/>
    <property type="molecule type" value="Genomic_DNA"/>
</dbReference>
<proteinExistence type="predicted"/>
<gene>
    <name evidence="2" type="ORF">CLODIP_2_CD15112</name>
</gene>
<feature type="region of interest" description="Disordered" evidence="1">
    <location>
        <begin position="49"/>
        <end position="80"/>
    </location>
</feature>